<name>A0A6A1RJF8_ACIGI</name>
<keyword evidence="4 7" id="KW-1133">Transmembrane helix</keyword>
<dbReference type="Gene3D" id="3.40.1050.10">
    <property type="entry name" value="Carbonic anhydrase"/>
    <property type="match status" value="1"/>
</dbReference>
<comment type="similarity">
    <text evidence="2">Belongs to the beta-class carbonic anhydrase family.</text>
</comment>
<feature type="binding site" evidence="6">
    <location>
        <position position="570"/>
    </location>
    <ligand>
        <name>Zn(2+)</name>
        <dbReference type="ChEBI" id="CHEBI:29105"/>
    </ligand>
</feature>
<sequence length="727" mass="78915">MQQELVPRRKFYTNDLLSGLVVFLVALPLCLGIASASGAPLISGIIAGVIGGIVIGYLSGSHISVSGPAAGLTAIVLTQLDKLEGNYQAFLFCLVLAGLIQLFFGLFRLGTYSNFIPTNVIMGLLVAIGLILIINQLPLLFGIKTEILQQRWSEGTGLLQHLDYGAAIIGISSIFIILLWDKTPLKKMVVPSALIAVIFAGLLNYFFISTNSSLAVGTEHLVNLPNIFSGVESIISFPDFTQWNNPIIYTGAITLAIVASLETLLNLEAADKMDPQKRASPPNKELVAQGIGNTMSGLIGGMPITSVIVRSSVNAASGAKTKFSAIFHGILLIIAVLFLTPLINVVPLSSLAAILILTGVKLASPSLFKRIYGQGWKQFLPFIVTVVAIIATDLLIGILLGLLISFIIVLKNNLFRGVRIIHEAHLHGNITRIELAPNISFLNRSALVSALEKIVSGDTVVIDASNTYYIDPDVYQVIKDFRDETAAENGIDVKLIGFKIHYPEIKEEELDIDVSTQEIQRQLTPAQVFQLLKEGNQRFVNHERIYHNIARQIQVTAQSGQHPFAAVLGCMDSRAPTERIFDVGIGDLFSLRIAGNIAGEKVLGSLEFACKSKGSKLILVLGHTDCGAVTAACQMYEQKKDITQLSETPHVQYFLKPIMQAAENVHKEMTDYQLTSNFIQAVTIANVQNNIAYILRNSPVLKKMVEEGEIGIAGGIYDVKTGKVDFL</sequence>
<reference evidence="8" key="1">
    <citation type="submission" date="2021-07" db="EMBL/GenBank/DDBJ databases">
        <authorList>
            <person name="Fernandez M."/>
            <person name="Pereira P."/>
            <person name="Torres Tejerizo G.A."/>
            <person name="Gonzalez P."/>
            <person name="Agostini E."/>
        </authorList>
    </citation>
    <scope>NUCLEOTIDE SEQUENCE</scope>
    <source>
        <strain evidence="8">SFC 500-1A</strain>
    </source>
</reference>
<dbReference type="Proteomes" id="UP000887320">
    <property type="component" value="Unassembled WGS sequence"/>
</dbReference>
<accession>A0A6A1RJF8</accession>
<comment type="caution">
    <text evidence="8">The sequence shown here is derived from an EMBL/GenBank/DDBJ whole genome shotgun (WGS) entry which is preliminary data.</text>
</comment>
<evidence type="ECO:0000256" key="4">
    <source>
        <dbReference type="ARBA" id="ARBA00022989"/>
    </source>
</evidence>
<dbReference type="InterPro" id="IPR001765">
    <property type="entry name" value="Carbonic_anhydrase"/>
</dbReference>
<feature type="transmembrane region" description="Helical" evidence="7">
    <location>
        <begin position="379"/>
        <end position="410"/>
    </location>
</feature>
<dbReference type="SMART" id="SM00947">
    <property type="entry name" value="Pro_CA"/>
    <property type="match status" value="1"/>
</dbReference>
<evidence type="ECO:0000313" key="8">
    <source>
        <dbReference type="EMBL" id="MCF0265687.1"/>
    </source>
</evidence>
<feature type="transmembrane region" description="Helical" evidence="7">
    <location>
        <begin position="286"/>
        <end position="309"/>
    </location>
</feature>
<comment type="cofactor">
    <cofactor evidence="6">
        <name>Zn(2+)</name>
        <dbReference type="ChEBI" id="CHEBI:29105"/>
    </cofactor>
    <text evidence="6">Binds 1 zinc ion per subunit.</text>
</comment>
<dbReference type="EMBL" id="JAHWXT010000005">
    <property type="protein sequence ID" value="MCF0265687.1"/>
    <property type="molecule type" value="Genomic_DNA"/>
</dbReference>
<proteinExistence type="inferred from homology"/>
<feature type="transmembrane region" description="Helical" evidence="7">
    <location>
        <begin position="329"/>
        <end position="358"/>
    </location>
</feature>
<dbReference type="RefSeq" id="WP_004724799.1">
    <property type="nucleotide sequence ID" value="NZ_BBRY01000028.1"/>
</dbReference>
<dbReference type="GO" id="GO:0055085">
    <property type="term" value="P:transmembrane transport"/>
    <property type="evidence" value="ECO:0007669"/>
    <property type="project" value="InterPro"/>
</dbReference>
<evidence type="ECO:0000256" key="2">
    <source>
        <dbReference type="ARBA" id="ARBA00006217"/>
    </source>
</evidence>
<evidence type="ECO:0000256" key="3">
    <source>
        <dbReference type="ARBA" id="ARBA00022692"/>
    </source>
</evidence>
<dbReference type="InterPro" id="IPR001902">
    <property type="entry name" value="SLC26A/SulP_fam"/>
</dbReference>
<evidence type="ECO:0000256" key="6">
    <source>
        <dbReference type="PIRSR" id="PIRSR601765-1"/>
    </source>
</evidence>
<feature type="transmembrane region" description="Helical" evidence="7">
    <location>
        <begin position="247"/>
        <end position="265"/>
    </location>
</feature>
<evidence type="ECO:0000256" key="7">
    <source>
        <dbReference type="SAM" id="Phobius"/>
    </source>
</evidence>
<keyword evidence="3 7" id="KW-0812">Transmembrane</keyword>
<evidence type="ECO:0000313" key="9">
    <source>
        <dbReference type="Proteomes" id="UP000887320"/>
    </source>
</evidence>
<dbReference type="InterPro" id="IPR036874">
    <property type="entry name" value="Carbonic_anhydrase_sf"/>
</dbReference>
<dbReference type="CDD" id="cd03378">
    <property type="entry name" value="beta_CA_cladeC"/>
    <property type="match status" value="1"/>
</dbReference>
<dbReference type="Pfam" id="PF00484">
    <property type="entry name" value="Pro_CA"/>
    <property type="match status" value="1"/>
</dbReference>
<feature type="binding site" evidence="6">
    <location>
        <position position="626"/>
    </location>
    <ligand>
        <name>Zn(2+)</name>
        <dbReference type="ChEBI" id="CHEBI:29105"/>
    </ligand>
</feature>
<dbReference type="PANTHER" id="PTHR11814">
    <property type="entry name" value="SULFATE TRANSPORTER"/>
    <property type="match status" value="1"/>
</dbReference>
<gene>
    <name evidence="8" type="ORF">KW868_14665</name>
</gene>
<evidence type="ECO:0000256" key="5">
    <source>
        <dbReference type="ARBA" id="ARBA00023136"/>
    </source>
</evidence>
<dbReference type="GO" id="GO:0008270">
    <property type="term" value="F:zinc ion binding"/>
    <property type="evidence" value="ECO:0007669"/>
    <property type="project" value="InterPro"/>
</dbReference>
<dbReference type="SUPFAM" id="SSF53056">
    <property type="entry name" value="beta-carbonic anhydrase, cab"/>
    <property type="match status" value="1"/>
</dbReference>
<dbReference type="Pfam" id="PF00916">
    <property type="entry name" value="Sulfate_transp"/>
    <property type="match status" value="1"/>
</dbReference>
<feature type="transmembrane region" description="Helical" evidence="7">
    <location>
        <begin position="119"/>
        <end position="141"/>
    </location>
</feature>
<feature type="transmembrane region" description="Helical" evidence="7">
    <location>
        <begin position="16"/>
        <end position="34"/>
    </location>
</feature>
<feature type="transmembrane region" description="Helical" evidence="7">
    <location>
        <begin position="87"/>
        <end position="107"/>
    </location>
</feature>
<dbReference type="GO" id="GO:0016020">
    <property type="term" value="C:membrane"/>
    <property type="evidence" value="ECO:0007669"/>
    <property type="project" value="UniProtKB-SubCell"/>
</dbReference>
<feature type="transmembrane region" description="Helical" evidence="7">
    <location>
        <begin position="41"/>
        <end position="59"/>
    </location>
</feature>
<feature type="transmembrane region" description="Helical" evidence="7">
    <location>
        <begin position="188"/>
        <end position="208"/>
    </location>
</feature>
<evidence type="ECO:0000256" key="1">
    <source>
        <dbReference type="ARBA" id="ARBA00004141"/>
    </source>
</evidence>
<keyword evidence="6" id="KW-0479">Metal-binding</keyword>
<feature type="transmembrane region" description="Helical" evidence="7">
    <location>
        <begin position="161"/>
        <end position="181"/>
    </location>
</feature>
<dbReference type="PROSITE" id="PS50801">
    <property type="entry name" value="STAS"/>
    <property type="match status" value="1"/>
</dbReference>
<feature type="binding site" evidence="6">
    <location>
        <position position="623"/>
    </location>
    <ligand>
        <name>Zn(2+)</name>
        <dbReference type="ChEBI" id="CHEBI:29105"/>
    </ligand>
</feature>
<dbReference type="InterPro" id="IPR002645">
    <property type="entry name" value="STAS_dom"/>
</dbReference>
<keyword evidence="5 7" id="KW-0472">Membrane</keyword>
<keyword evidence="6" id="KW-0862">Zinc</keyword>
<comment type="subcellular location">
    <subcellularLocation>
        <location evidence="1">Membrane</location>
        <topology evidence="1">Multi-pass membrane protein</topology>
    </subcellularLocation>
</comment>
<dbReference type="InterPro" id="IPR011547">
    <property type="entry name" value="SLC26A/SulP_dom"/>
</dbReference>
<dbReference type="GO" id="GO:0004089">
    <property type="term" value="F:carbonate dehydratase activity"/>
    <property type="evidence" value="ECO:0007669"/>
    <property type="project" value="InterPro"/>
</dbReference>
<feature type="binding site" evidence="6">
    <location>
        <position position="572"/>
    </location>
    <ligand>
        <name>Zn(2+)</name>
        <dbReference type="ChEBI" id="CHEBI:29105"/>
    </ligand>
</feature>
<dbReference type="AlphaFoldDB" id="A0A6A1RJF8"/>
<protein>
    <submittedName>
        <fullName evidence="8">Sulfate permease</fullName>
    </submittedName>
</protein>
<organism evidence="8 9">
    <name type="scientific">Acinetobacter guillouiae</name>
    <name type="common">Acinetobacter genomosp. 11</name>
    <dbReference type="NCBI Taxonomy" id="106649"/>
    <lineage>
        <taxon>Bacteria</taxon>
        <taxon>Pseudomonadati</taxon>
        <taxon>Pseudomonadota</taxon>
        <taxon>Gammaproteobacteria</taxon>
        <taxon>Moraxellales</taxon>
        <taxon>Moraxellaceae</taxon>
        <taxon>Acinetobacter</taxon>
    </lineage>
</organism>